<sequence length="179" mass="18770">MFKKVFLAALALIGSVSLANAQEVFHKGTTAINAGIGLGSYYSGITIPPLSVSLDYGVADNLINGNNGSISVGGFAGYTASSHTYGTYKSTFSYIALGGRGAFHYQFAPKLDTYAGLMVSYDIASASSNSDYAGASVATSGINWTLFLGGRYFFTEKIGGFAELGYGFYNLNLGVTFKL</sequence>
<dbReference type="RefSeq" id="WP_188807958.1">
    <property type="nucleotide sequence ID" value="NZ_BMPU01000002.1"/>
</dbReference>
<protein>
    <recommendedName>
        <fullName evidence="4">Outer membrane protein beta-barrel domain-containing protein</fullName>
    </recommendedName>
</protein>
<evidence type="ECO:0000313" key="2">
    <source>
        <dbReference type="EMBL" id="GGM52952.1"/>
    </source>
</evidence>
<comment type="caution">
    <text evidence="2">The sequence shown here is derived from an EMBL/GenBank/DDBJ whole genome shotgun (WGS) entry which is preliminary data.</text>
</comment>
<evidence type="ECO:0000313" key="3">
    <source>
        <dbReference type="Proteomes" id="UP000653477"/>
    </source>
</evidence>
<keyword evidence="1" id="KW-0732">Signal</keyword>
<feature type="chain" id="PRO_5046416312" description="Outer membrane protein beta-barrel domain-containing protein" evidence="1">
    <location>
        <begin position="22"/>
        <end position="179"/>
    </location>
</feature>
<dbReference type="EMBL" id="BMPU01000002">
    <property type="protein sequence ID" value="GGM52952.1"/>
    <property type="molecule type" value="Genomic_DNA"/>
</dbReference>
<name>A0ABQ2H849_9PORP</name>
<keyword evidence="3" id="KW-1185">Reference proteome</keyword>
<evidence type="ECO:0008006" key="4">
    <source>
        <dbReference type="Google" id="ProtNLM"/>
    </source>
</evidence>
<reference evidence="3" key="1">
    <citation type="journal article" date="2019" name="Int. J. Syst. Evol. Microbiol.">
        <title>The Global Catalogue of Microorganisms (GCM) 10K type strain sequencing project: providing services to taxonomists for standard genome sequencing and annotation.</title>
        <authorList>
            <consortium name="The Broad Institute Genomics Platform"/>
            <consortium name="The Broad Institute Genome Sequencing Center for Infectious Disease"/>
            <person name="Wu L."/>
            <person name="Ma J."/>
        </authorList>
    </citation>
    <scope>NUCLEOTIDE SEQUENCE [LARGE SCALE GENOMIC DNA]</scope>
    <source>
        <strain evidence="3">JCM 30531</strain>
    </source>
</reference>
<gene>
    <name evidence="2" type="ORF">GCM10007088_09560</name>
</gene>
<evidence type="ECO:0000256" key="1">
    <source>
        <dbReference type="SAM" id="SignalP"/>
    </source>
</evidence>
<organism evidence="2 3">
    <name type="scientific">Porphyromonas pasteri</name>
    <dbReference type="NCBI Taxonomy" id="1583331"/>
    <lineage>
        <taxon>Bacteria</taxon>
        <taxon>Pseudomonadati</taxon>
        <taxon>Bacteroidota</taxon>
        <taxon>Bacteroidia</taxon>
        <taxon>Bacteroidales</taxon>
        <taxon>Porphyromonadaceae</taxon>
        <taxon>Porphyromonas</taxon>
    </lineage>
</organism>
<feature type="signal peptide" evidence="1">
    <location>
        <begin position="1"/>
        <end position="21"/>
    </location>
</feature>
<accession>A0ABQ2H849</accession>
<dbReference type="Proteomes" id="UP000653477">
    <property type="component" value="Unassembled WGS sequence"/>
</dbReference>
<proteinExistence type="predicted"/>